<dbReference type="PANTHER" id="PTHR11005">
    <property type="entry name" value="LYSOSOMAL ACID LIPASE-RELATED"/>
    <property type="match status" value="1"/>
</dbReference>
<dbReference type="SUPFAM" id="SSF53474">
    <property type="entry name" value="alpha/beta-Hydrolases"/>
    <property type="match status" value="1"/>
</dbReference>
<evidence type="ECO:0000313" key="14">
    <source>
        <dbReference type="WBParaSite" id="PSAMB.scaffold2472size22988.g17925.t1"/>
    </source>
</evidence>
<evidence type="ECO:0000256" key="7">
    <source>
        <dbReference type="ARBA" id="ARBA00023180"/>
    </source>
</evidence>
<reference evidence="14" key="1">
    <citation type="submission" date="2022-11" db="UniProtKB">
        <authorList>
            <consortium name="WormBaseParasite"/>
        </authorList>
    </citation>
    <scope>IDENTIFICATION</scope>
</reference>
<dbReference type="InterPro" id="IPR006693">
    <property type="entry name" value="AB_hydrolase_lipase"/>
</dbReference>
<dbReference type="InterPro" id="IPR029058">
    <property type="entry name" value="AB_hydrolase_fold"/>
</dbReference>
<keyword evidence="6" id="KW-0443">Lipid metabolism</keyword>
<evidence type="ECO:0000313" key="13">
    <source>
        <dbReference type="Proteomes" id="UP000887566"/>
    </source>
</evidence>
<organism evidence="13 14">
    <name type="scientific">Plectus sambesii</name>
    <dbReference type="NCBI Taxonomy" id="2011161"/>
    <lineage>
        <taxon>Eukaryota</taxon>
        <taxon>Metazoa</taxon>
        <taxon>Ecdysozoa</taxon>
        <taxon>Nematoda</taxon>
        <taxon>Chromadorea</taxon>
        <taxon>Plectida</taxon>
        <taxon>Plectina</taxon>
        <taxon>Plectoidea</taxon>
        <taxon>Plectidae</taxon>
        <taxon>Plectus</taxon>
    </lineage>
</organism>
<keyword evidence="8" id="KW-0458">Lysosome</keyword>
<evidence type="ECO:0000256" key="10">
    <source>
        <dbReference type="PIRSR" id="PIRSR000862-1"/>
    </source>
</evidence>
<feature type="signal peptide" evidence="11">
    <location>
        <begin position="1"/>
        <end position="16"/>
    </location>
</feature>
<comment type="similarity">
    <text evidence="2 9">Belongs to the AB hydrolase superfamily. Lipase family.</text>
</comment>
<dbReference type="GO" id="GO:0043202">
    <property type="term" value="C:lysosomal lumen"/>
    <property type="evidence" value="ECO:0007669"/>
    <property type="project" value="UniProtKB-SubCell"/>
</dbReference>
<dbReference type="GO" id="GO:0016042">
    <property type="term" value="P:lipid catabolic process"/>
    <property type="evidence" value="ECO:0007669"/>
    <property type="project" value="UniProtKB-KW"/>
</dbReference>
<dbReference type="FunFam" id="3.40.50.1820:FF:000021">
    <property type="entry name" value="Lipase"/>
    <property type="match status" value="1"/>
</dbReference>
<keyword evidence="7" id="KW-0325">Glycoprotein</keyword>
<protein>
    <recommendedName>
        <fullName evidence="9">Lipase</fullName>
    </recommendedName>
</protein>
<dbReference type="GO" id="GO:0016788">
    <property type="term" value="F:hydrolase activity, acting on ester bonds"/>
    <property type="evidence" value="ECO:0007669"/>
    <property type="project" value="InterPro"/>
</dbReference>
<feature type="active site" description="Charge relay system" evidence="10">
    <location>
        <position position="386"/>
    </location>
</feature>
<evidence type="ECO:0000256" key="3">
    <source>
        <dbReference type="ARBA" id="ARBA00022729"/>
    </source>
</evidence>
<accession>A0A914VVD4</accession>
<feature type="chain" id="PRO_5038010793" description="Lipase" evidence="11">
    <location>
        <begin position="17"/>
        <end position="416"/>
    </location>
</feature>
<feature type="active site" description="Nucleophile" evidence="10">
    <location>
        <position position="181"/>
    </location>
</feature>
<dbReference type="InterPro" id="IPR025483">
    <property type="entry name" value="Lipase_euk"/>
</dbReference>
<feature type="active site" description="Charge relay system" evidence="10">
    <location>
        <position position="356"/>
    </location>
</feature>
<dbReference type="PIRSF" id="PIRSF000862">
    <property type="entry name" value="Steryl_ester_lip"/>
    <property type="match status" value="1"/>
</dbReference>
<name>A0A914VVD4_9BILA</name>
<feature type="domain" description="Partial AB-hydrolase lipase" evidence="12">
    <location>
        <begin position="48"/>
        <end position="106"/>
    </location>
</feature>
<proteinExistence type="inferred from homology"/>
<evidence type="ECO:0000256" key="8">
    <source>
        <dbReference type="ARBA" id="ARBA00023228"/>
    </source>
</evidence>
<dbReference type="WBParaSite" id="PSAMB.scaffold2472size22988.g17925.t1">
    <property type="protein sequence ID" value="PSAMB.scaffold2472size22988.g17925.t1"/>
    <property type="gene ID" value="PSAMB.scaffold2472size22988.g17925"/>
</dbReference>
<evidence type="ECO:0000256" key="9">
    <source>
        <dbReference type="PIRNR" id="PIRNR000862"/>
    </source>
</evidence>
<evidence type="ECO:0000256" key="1">
    <source>
        <dbReference type="ARBA" id="ARBA00004227"/>
    </source>
</evidence>
<dbReference type="AlphaFoldDB" id="A0A914VVD4"/>
<keyword evidence="3 11" id="KW-0732">Signal</keyword>
<comment type="subcellular location">
    <subcellularLocation>
        <location evidence="1">Lysosome lumen</location>
    </subcellularLocation>
</comment>
<keyword evidence="4 9" id="KW-0378">Hydrolase</keyword>
<evidence type="ECO:0000256" key="11">
    <source>
        <dbReference type="SAM" id="SignalP"/>
    </source>
</evidence>
<evidence type="ECO:0000259" key="12">
    <source>
        <dbReference type="Pfam" id="PF04083"/>
    </source>
</evidence>
<evidence type="ECO:0000256" key="4">
    <source>
        <dbReference type="ARBA" id="ARBA00022801"/>
    </source>
</evidence>
<dbReference type="Proteomes" id="UP000887566">
    <property type="component" value="Unplaced"/>
</dbReference>
<evidence type="ECO:0000256" key="5">
    <source>
        <dbReference type="ARBA" id="ARBA00022963"/>
    </source>
</evidence>
<keyword evidence="5 9" id="KW-0442">Lipid degradation</keyword>
<keyword evidence="13" id="KW-1185">Reference proteome</keyword>
<dbReference type="Gene3D" id="3.40.50.1820">
    <property type="entry name" value="alpha/beta hydrolase"/>
    <property type="match status" value="1"/>
</dbReference>
<sequence>MLLLFVVSSLAVFAAGAPSASPHIPTLLDRSSAIGDSDPELNLDTLGIIRRWGYPAEGHSVTTQDGYILELHRIPHGKNEQSGGPRPVVFFQHGIEASSSNWVTNLPSESAAFLFADAGFDVWLGNFRGNTYSRLHRTLDPSSKAFWQWSWDQLAEYDLPVMIDTALSISNQTKLYYVGHSMGTTTAFAKMSRDATFRSKIIKFFAMGPVATVKSIQGLFHYIAEYLTTVETILNIIDHNGEFLPHDWFLELVAKYICGIEQEHNPLCQNVLFLIGGPDTHHFNTSRVPIYLAHTPAGTSSSLVIQFGQQVRSGNFQMYDYGSAGKNQEHYGQSTPPLYDLTKVDVPTYLYWGELDWLADPTDIQTNMLTKLPHIVQNNHFSDFNHWDFIWGLAATDRIYSPIISVIKTDQLNVAH</sequence>
<evidence type="ECO:0000256" key="2">
    <source>
        <dbReference type="ARBA" id="ARBA00010701"/>
    </source>
</evidence>
<dbReference type="Pfam" id="PF04083">
    <property type="entry name" value="Abhydro_lipase"/>
    <property type="match status" value="1"/>
</dbReference>
<evidence type="ECO:0000256" key="6">
    <source>
        <dbReference type="ARBA" id="ARBA00023098"/>
    </source>
</evidence>